<dbReference type="AlphaFoldDB" id="A0A7K1SJW5"/>
<keyword evidence="2" id="KW-1185">Reference proteome</keyword>
<gene>
    <name evidence="1" type="ORF">GO755_28965</name>
</gene>
<sequence>MGRYFFVDGVRHYREPKTKIELENVEYSSILLNALSSWALKIIENVKFYSPEVYERHRQQIEHYFRFTNGLLIDPISDKAEFSARQINDTPTKDQVLLLNELGVFDIPSIKNLTTENKGKLFARLLNRNEKNVTECIRNCDPKGNRQAADNPYIYANKVSSINQLLASLGFFTKL</sequence>
<comment type="caution">
    <text evidence="1">The sequence shown here is derived from an EMBL/GenBank/DDBJ whole genome shotgun (WGS) entry which is preliminary data.</text>
</comment>
<reference evidence="1 2" key="1">
    <citation type="submission" date="2019-12" db="EMBL/GenBank/DDBJ databases">
        <title>Spirosoma sp. HMF4905 genome sequencing and assembly.</title>
        <authorList>
            <person name="Kang H."/>
            <person name="Cha I."/>
            <person name="Kim H."/>
            <person name="Joh K."/>
        </authorList>
    </citation>
    <scope>NUCLEOTIDE SEQUENCE [LARGE SCALE GENOMIC DNA]</scope>
    <source>
        <strain evidence="1 2">HMF4905</strain>
    </source>
</reference>
<name>A0A7K1SJW5_9BACT</name>
<evidence type="ECO:0000313" key="2">
    <source>
        <dbReference type="Proteomes" id="UP000436006"/>
    </source>
</evidence>
<evidence type="ECO:0000313" key="1">
    <source>
        <dbReference type="EMBL" id="MVM34099.1"/>
    </source>
</evidence>
<proteinExistence type="predicted"/>
<accession>A0A7K1SJW5</accession>
<protein>
    <submittedName>
        <fullName evidence="1">Uncharacterized protein</fullName>
    </submittedName>
</protein>
<dbReference type="RefSeq" id="WP_157588875.1">
    <property type="nucleotide sequence ID" value="NZ_WPIN01000014.1"/>
</dbReference>
<dbReference type="Proteomes" id="UP000436006">
    <property type="component" value="Unassembled WGS sequence"/>
</dbReference>
<organism evidence="1 2">
    <name type="scientific">Spirosoma arboris</name>
    <dbReference type="NCBI Taxonomy" id="2682092"/>
    <lineage>
        <taxon>Bacteria</taxon>
        <taxon>Pseudomonadati</taxon>
        <taxon>Bacteroidota</taxon>
        <taxon>Cytophagia</taxon>
        <taxon>Cytophagales</taxon>
        <taxon>Cytophagaceae</taxon>
        <taxon>Spirosoma</taxon>
    </lineage>
</organism>
<dbReference type="EMBL" id="WPIN01000014">
    <property type="protein sequence ID" value="MVM34099.1"/>
    <property type="molecule type" value="Genomic_DNA"/>
</dbReference>